<dbReference type="EMBL" id="OZ020097">
    <property type="protein sequence ID" value="CAK9268791.1"/>
    <property type="molecule type" value="Genomic_DNA"/>
</dbReference>
<name>A0ABP0WPJ9_9BRYO</name>
<comment type="pathway">
    <text evidence="1 9">Sulfur metabolism; glutathione biosynthesis; glutathione from L-cysteine and L-glutamate: step 2/2.</text>
</comment>
<evidence type="ECO:0000256" key="8">
    <source>
        <dbReference type="ARBA" id="ARBA00022842"/>
    </source>
</evidence>
<dbReference type="InterPro" id="IPR014042">
    <property type="entry name" value="Glutathione_synthase_a-hlx"/>
</dbReference>
<dbReference type="NCBIfam" id="TIGR01986">
    <property type="entry name" value="glut_syn_euk"/>
    <property type="match status" value="1"/>
</dbReference>
<feature type="region of interest" description="Disordered" evidence="10">
    <location>
        <begin position="19"/>
        <end position="38"/>
    </location>
</feature>
<dbReference type="PIRSF" id="PIRSF001558">
    <property type="entry name" value="GSHase"/>
    <property type="match status" value="1"/>
</dbReference>
<dbReference type="Gene3D" id="3.30.1490.50">
    <property type="match status" value="1"/>
</dbReference>
<keyword evidence="5 9" id="KW-0479">Metal-binding</keyword>
<keyword evidence="7 9" id="KW-0067">ATP-binding</keyword>
<dbReference type="Proteomes" id="UP001497444">
    <property type="component" value="Chromosome 2"/>
</dbReference>
<evidence type="ECO:0000313" key="13">
    <source>
        <dbReference type="Proteomes" id="UP001497444"/>
    </source>
</evidence>
<evidence type="ECO:0000259" key="11">
    <source>
        <dbReference type="Pfam" id="PF03199"/>
    </source>
</evidence>
<evidence type="ECO:0000256" key="6">
    <source>
        <dbReference type="ARBA" id="ARBA00022741"/>
    </source>
</evidence>
<dbReference type="SUPFAM" id="SSF56059">
    <property type="entry name" value="Glutathione synthetase ATP-binding domain-like"/>
    <property type="match status" value="1"/>
</dbReference>
<dbReference type="PANTHER" id="PTHR11130">
    <property type="entry name" value="GLUTATHIONE SYNTHETASE"/>
    <property type="match status" value="1"/>
</dbReference>
<dbReference type="InterPro" id="IPR005615">
    <property type="entry name" value="Glutathione_synthase"/>
</dbReference>
<dbReference type="InterPro" id="IPR014709">
    <property type="entry name" value="Glutathione_synthase_C_euk"/>
</dbReference>
<evidence type="ECO:0000256" key="3">
    <source>
        <dbReference type="ARBA" id="ARBA00022598"/>
    </source>
</evidence>
<evidence type="ECO:0000256" key="10">
    <source>
        <dbReference type="SAM" id="MobiDB-lite"/>
    </source>
</evidence>
<dbReference type="SUPFAM" id="SSF52440">
    <property type="entry name" value="PreATP-grasp domain"/>
    <property type="match status" value="1"/>
</dbReference>
<accession>A0ABP0WPJ9</accession>
<keyword evidence="4 9" id="KW-0317">Glutathione biosynthesis</keyword>
<dbReference type="InterPro" id="IPR016185">
    <property type="entry name" value="PreATP-grasp_dom_sf"/>
</dbReference>
<evidence type="ECO:0000256" key="1">
    <source>
        <dbReference type="ARBA" id="ARBA00004965"/>
    </source>
</evidence>
<organism evidence="12 13">
    <name type="scientific">Sphagnum jensenii</name>
    <dbReference type="NCBI Taxonomy" id="128206"/>
    <lineage>
        <taxon>Eukaryota</taxon>
        <taxon>Viridiplantae</taxon>
        <taxon>Streptophyta</taxon>
        <taxon>Embryophyta</taxon>
        <taxon>Bryophyta</taxon>
        <taxon>Sphagnophytina</taxon>
        <taxon>Sphagnopsida</taxon>
        <taxon>Sphagnales</taxon>
        <taxon>Sphagnaceae</taxon>
        <taxon>Sphagnum</taxon>
    </lineage>
</organism>
<dbReference type="Gene3D" id="3.30.470.20">
    <property type="entry name" value="ATP-grasp fold, B domain"/>
    <property type="match status" value="1"/>
</dbReference>
<reference evidence="12 13" key="1">
    <citation type="submission" date="2024-02" db="EMBL/GenBank/DDBJ databases">
        <authorList>
            <consortium name="ELIXIR-Norway"/>
            <consortium name="Elixir Norway"/>
        </authorList>
    </citation>
    <scope>NUCLEOTIDE SEQUENCE [LARGE SCALE GENOMIC DNA]</scope>
</reference>
<evidence type="ECO:0000313" key="12">
    <source>
        <dbReference type="EMBL" id="CAK9268791.1"/>
    </source>
</evidence>
<comment type="similarity">
    <text evidence="2 9">Belongs to the eukaryotic GSH synthase family.</text>
</comment>
<comment type="cofactor">
    <cofactor evidence="9">
        <name>Mg(2+)</name>
        <dbReference type="ChEBI" id="CHEBI:18420"/>
    </cofactor>
    <text evidence="9">Binds 1 Mg(2+) ion per subunit.</text>
</comment>
<evidence type="ECO:0000256" key="2">
    <source>
        <dbReference type="ARBA" id="ARBA00010385"/>
    </source>
</evidence>
<comment type="catalytic activity">
    <reaction evidence="9">
        <text>gamma-L-glutamyl-L-cysteine + glycine + ATP = glutathione + ADP + phosphate + H(+)</text>
        <dbReference type="Rhea" id="RHEA:13557"/>
        <dbReference type="ChEBI" id="CHEBI:15378"/>
        <dbReference type="ChEBI" id="CHEBI:30616"/>
        <dbReference type="ChEBI" id="CHEBI:43474"/>
        <dbReference type="ChEBI" id="CHEBI:57305"/>
        <dbReference type="ChEBI" id="CHEBI:57925"/>
        <dbReference type="ChEBI" id="CHEBI:58173"/>
        <dbReference type="ChEBI" id="CHEBI:456216"/>
        <dbReference type="EC" id="6.3.2.3"/>
    </reaction>
</comment>
<keyword evidence="6 9" id="KW-0547">Nucleotide-binding</keyword>
<dbReference type="InterPro" id="IPR004887">
    <property type="entry name" value="GSH_synth_subst-bd"/>
</dbReference>
<proteinExistence type="inferred from homology"/>
<gene>
    <name evidence="12" type="ORF">CSSPJE1EN1_LOCUS14269</name>
</gene>
<keyword evidence="13" id="KW-1185">Reference proteome</keyword>
<dbReference type="InterPro" id="IPR037013">
    <property type="entry name" value="GSH-S_sub-bd_sf"/>
</dbReference>
<dbReference type="EC" id="6.3.2.3" evidence="9"/>
<evidence type="ECO:0000256" key="4">
    <source>
        <dbReference type="ARBA" id="ARBA00022684"/>
    </source>
</evidence>
<feature type="domain" description="Glutathione synthase substrate-binding" evidence="11">
    <location>
        <begin position="259"/>
        <end position="359"/>
    </location>
</feature>
<evidence type="ECO:0000256" key="7">
    <source>
        <dbReference type="ARBA" id="ARBA00022840"/>
    </source>
</evidence>
<keyword evidence="3 9" id="KW-0436">Ligase</keyword>
<dbReference type="PANTHER" id="PTHR11130:SF0">
    <property type="entry name" value="GLUTATHIONE SYNTHETASE"/>
    <property type="match status" value="1"/>
</dbReference>
<evidence type="ECO:0000256" key="9">
    <source>
        <dbReference type="PIRNR" id="PIRNR001558"/>
    </source>
</evidence>
<sequence length="531" mass="58488">MFTEELVREHTCVPRIVEEAEGENRSMTLPSADPPGEAGRAMTHSDFGYLSSQAAAVTPRVNDEPLVSDLVPQALSWSSLNGLVIGDKNHKRSGTVPGIGLVHAPFSLLPSPFPRQAFSQAIELAPLFNLLADRVSQDAEFLHQTLARTRKADHFIARLLDIHLQMLDEGVKQKIRLGLHRSDYMLDTATGELLQVEINTIASSFPALGSLVASLHRHLINWCGDGLGLEAENVPQNGAVDAFAQAFALAWKEYGDNRAVVLMVVCPEERNMYDQYWLALKLFQSYGIKMIRKSFTQVLAEGMLGDNNTLFIGKQVVSVVYYRAGYSPDDYPSESEWDARLLLERSAAVKCPNISYHLAGAKKIQQELAKPGVVERFFENKEDITKVRSCFAGLWGLDDENSAAIIEEAIRNPEGFVLKPQREGGGNNIYGADVSKKLVELRDTDGGVGLAAYILMQRIFPPVHPAYLVHDGIWSCEETVSELGIFSAYIRNGNKEVLNTEAGYLLRTKSSQTNEGGVAAGYAVLDSVHLI</sequence>
<keyword evidence="8 9" id="KW-0460">Magnesium</keyword>
<dbReference type="InterPro" id="IPR014049">
    <property type="entry name" value="Glutathione_synthase_N_euk"/>
</dbReference>
<dbReference type="Gene3D" id="3.40.50.1760">
    <property type="entry name" value="Glutathione synthase, substrate-binding domain superfamily, eukaryotic"/>
    <property type="match status" value="1"/>
</dbReference>
<dbReference type="Gene3D" id="3.30.1490.80">
    <property type="match status" value="1"/>
</dbReference>
<evidence type="ECO:0000256" key="5">
    <source>
        <dbReference type="ARBA" id="ARBA00022723"/>
    </source>
</evidence>
<dbReference type="Pfam" id="PF03917">
    <property type="entry name" value="GSH_synth_ATP"/>
    <property type="match status" value="1"/>
</dbReference>
<dbReference type="Pfam" id="PF03199">
    <property type="entry name" value="GSH_synthase"/>
    <property type="match status" value="1"/>
</dbReference>
<protein>
    <recommendedName>
        <fullName evidence="9">Glutathione synthetase</fullName>
        <shortName evidence="9">GSH-S</shortName>
        <ecNumber evidence="9">6.3.2.3</ecNumber>
    </recommendedName>
</protein>
<dbReference type="Gene3D" id="1.10.1080.10">
    <property type="entry name" value="Glutathione Synthetase, Chain A, domain 3"/>
    <property type="match status" value="1"/>
</dbReference>